<evidence type="ECO:0008006" key="4">
    <source>
        <dbReference type="Google" id="ProtNLM"/>
    </source>
</evidence>
<feature type="compositionally biased region" description="Pro residues" evidence="1">
    <location>
        <begin position="58"/>
        <end position="76"/>
    </location>
</feature>
<feature type="region of interest" description="Disordered" evidence="1">
    <location>
        <begin position="46"/>
        <end position="81"/>
    </location>
</feature>
<reference evidence="2 3" key="1">
    <citation type="journal article" date="2014" name="Agronomy (Basel)">
        <title>A Draft Genome Sequence for Ensete ventricosum, the Drought-Tolerant Tree Against Hunger.</title>
        <authorList>
            <person name="Harrison J."/>
            <person name="Moore K.A."/>
            <person name="Paszkiewicz K."/>
            <person name="Jones T."/>
            <person name="Grant M."/>
            <person name="Ambacheew D."/>
            <person name="Muzemil S."/>
            <person name="Studholme D.J."/>
        </authorList>
    </citation>
    <scope>NUCLEOTIDE SEQUENCE [LARGE SCALE GENOMIC DNA]</scope>
</reference>
<accession>A0A426ZGH3</accession>
<dbReference type="AlphaFoldDB" id="A0A426ZGH3"/>
<organism evidence="2 3">
    <name type="scientific">Ensete ventricosum</name>
    <name type="common">Abyssinian banana</name>
    <name type="synonym">Musa ensete</name>
    <dbReference type="NCBI Taxonomy" id="4639"/>
    <lineage>
        <taxon>Eukaryota</taxon>
        <taxon>Viridiplantae</taxon>
        <taxon>Streptophyta</taxon>
        <taxon>Embryophyta</taxon>
        <taxon>Tracheophyta</taxon>
        <taxon>Spermatophyta</taxon>
        <taxon>Magnoliopsida</taxon>
        <taxon>Liliopsida</taxon>
        <taxon>Zingiberales</taxon>
        <taxon>Musaceae</taxon>
        <taxon>Ensete</taxon>
    </lineage>
</organism>
<name>A0A426ZGH3_ENSVE</name>
<evidence type="ECO:0000313" key="3">
    <source>
        <dbReference type="Proteomes" id="UP000287651"/>
    </source>
</evidence>
<proteinExistence type="predicted"/>
<gene>
    <name evidence="2" type="ORF">B296_00042985</name>
</gene>
<dbReference type="Proteomes" id="UP000287651">
    <property type="component" value="Unassembled WGS sequence"/>
</dbReference>
<dbReference type="Gene3D" id="2.160.20.10">
    <property type="entry name" value="Single-stranded right-handed beta-helix, Pectin lyase-like"/>
    <property type="match status" value="1"/>
</dbReference>
<dbReference type="InterPro" id="IPR012334">
    <property type="entry name" value="Pectin_lyas_fold"/>
</dbReference>
<sequence>KKKKKLNKGMGSGGVRGLATALLVVFVACSCFATCGATRDLTTWLAGRRGSGRSGRPTPKPSSGPSPSPRSSPPAPHGGAFNVLDYGAKGDGVTDDTKVVVVSPSFLFHVAAVLPDKIRDVDVSFVRCRHSRLHGQLLARDRRRNWTARSLLRLVAKLGARLPYSGSNSDC</sequence>
<protein>
    <recommendedName>
        <fullName evidence="4">Pectate lyase superfamily protein domain-containing protein</fullName>
    </recommendedName>
</protein>
<evidence type="ECO:0000313" key="2">
    <source>
        <dbReference type="EMBL" id="RRT63075.1"/>
    </source>
</evidence>
<feature type="non-terminal residue" evidence="2">
    <location>
        <position position="1"/>
    </location>
</feature>
<dbReference type="InterPro" id="IPR011050">
    <property type="entry name" value="Pectin_lyase_fold/virulence"/>
</dbReference>
<comment type="caution">
    <text evidence="2">The sequence shown here is derived from an EMBL/GenBank/DDBJ whole genome shotgun (WGS) entry which is preliminary data.</text>
</comment>
<dbReference type="SUPFAM" id="SSF51126">
    <property type="entry name" value="Pectin lyase-like"/>
    <property type="match status" value="1"/>
</dbReference>
<dbReference type="EMBL" id="AMZH03006731">
    <property type="protein sequence ID" value="RRT63075.1"/>
    <property type="molecule type" value="Genomic_DNA"/>
</dbReference>
<evidence type="ECO:0000256" key="1">
    <source>
        <dbReference type="SAM" id="MobiDB-lite"/>
    </source>
</evidence>